<dbReference type="Pfam" id="PF03732">
    <property type="entry name" value="Retrotrans_gag"/>
    <property type="match status" value="1"/>
</dbReference>
<protein>
    <submittedName>
        <fullName evidence="4">Uncharacterized protein</fullName>
    </submittedName>
</protein>
<dbReference type="InterPro" id="IPR000477">
    <property type="entry name" value="RT_dom"/>
</dbReference>
<dbReference type="AlphaFoldDB" id="A0A2N9HTG3"/>
<dbReference type="InterPro" id="IPR043502">
    <property type="entry name" value="DNA/RNA_pol_sf"/>
</dbReference>
<evidence type="ECO:0000259" key="2">
    <source>
        <dbReference type="Pfam" id="PF00078"/>
    </source>
</evidence>
<dbReference type="InterPro" id="IPR005162">
    <property type="entry name" value="Retrotrans_gag_dom"/>
</dbReference>
<dbReference type="Gene3D" id="3.30.70.270">
    <property type="match status" value="1"/>
</dbReference>
<evidence type="ECO:0000259" key="3">
    <source>
        <dbReference type="Pfam" id="PF03732"/>
    </source>
</evidence>
<reference evidence="4" key="1">
    <citation type="submission" date="2018-02" db="EMBL/GenBank/DDBJ databases">
        <authorList>
            <person name="Cohen D.B."/>
            <person name="Kent A.D."/>
        </authorList>
    </citation>
    <scope>NUCLEOTIDE SEQUENCE</scope>
</reference>
<accession>A0A2N9HTG3</accession>
<dbReference type="Pfam" id="PF00078">
    <property type="entry name" value="RVT_1"/>
    <property type="match status" value="1"/>
</dbReference>
<dbReference type="Gene3D" id="3.10.10.10">
    <property type="entry name" value="HIV Type 1 Reverse Transcriptase, subunit A, domain 1"/>
    <property type="match status" value="1"/>
</dbReference>
<feature type="region of interest" description="Disordered" evidence="1">
    <location>
        <begin position="206"/>
        <end position="232"/>
    </location>
</feature>
<dbReference type="EMBL" id="OIVN01004068">
    <property type="protein sequence ID" value="SPD15265.1"/>
    <property type="molecule type" value="Genomic_DNA"/>
</dbReference>
<name>A0A2N9HTG3_FAGSY</name>
<proteinExistence type="predicted"/>
<dbReference type="PANTHER" id="PTHR33240:SF15">
    <property type="entry name" value="GAG-PRO-LIKE PROTEIN"/>
    <property type="match status" value="1"/>
</dbReference>
<dbReference type="InterPro" id="IPR021109">
    <property type="entry name" value="Peptidase_aspartic_dom_sf"/>
</dbReference>
<organism evidence="4">
    <name type="scientific">Fagus sylvatica</name>
    <name type="common">Beechnut</name>
    <dbReference type="NCBI Taxonomy" id="28930"/>
    <lineage>
        <taxon>Eukaryota</taxon>
        <taxon>Viridiplantae</taxon>
        <taxon>Streptophyta</taxon>
        <taxon>Embryophyta</taxon>
        <taxon>Tracheophyta</taxon>
        <taxon>Spermatophyta</taxon>
        <taxon>Magnoliopsida</taxon>
        <taxon>eudicotyledons</taxon>
        <taxon>Gunneridae</taxon>
        <taxon>Pentapetalae</taxon>
        <taxon>rosids</taxon>
        <taxon>fabids</taxon>
        <taxon>Fagales</taxon>
        <taxon>Fagaceae</taxon>
        <taxon>Fagus</taxon>
    </lineage>
</organism>
<dbReference type="CDD" id="cd01647">
    <property type="entry name" value="RT_LTR"/>
    <property type="match status" value="1"/>
</dbReference>
<dbReference type="PANTHER" id="PTHR33240">
    <property type="entry name" value="OS08G0508500 PROTEIN"/>
    <property type="match status" value="1"/>
</dbReference>
<dbReference type="Gene3D" id="2.40.70.10">
    <property type="entry name" value="Acid Proteases"/>
    <property type="match status" value="1"/>
</dbReference>
<dbReference type="SUPFAM" id="SSF56672">
    <property type="entry name" value="DNA/RNA polymerases"/>
    <property type="match status" value="1"/>
</dbReference>
<dbReference type="InterPro" id="IPR043128">
    <property type="entry name" value="Rev_trsase/Diguanyl_cyclase"/>
</dbReference>
<evidence type="ECO:0000313" key="4">
    <source>
        <dbReference type="EMBL" id="SPD15265.1"/>
    </source>
</evidence>
<feature type="domain" description="Retrotransposon gag" evidence="3">
    <location>
        <begin position="78"/>
        <end position="168"/>
    </location>
</feature>
<feature type="domain" description="Reverse transcriptase" evidence="2">
    <location>
        <begin position="507"/>
        <end position="577"/>
    </location>
</feature>
<gene>
    <name evidence="4" type="ORF">FSB_LOCUS43147</name>
</gene>
<sequence length="578" mass="66580">MKEMKSQVKAKATPNLDMLVHRSESPFTKRVDDYPLPTKFKVPQLENFDGLRDPLDYLDSFRMVMWLQGVSDEIMCRAFPTNLRGLARVWFNKLETRSIDTFAQLSQPFIDNFIGGRRLARPANYLLNIWQKGWESFRSYVQCFNKEAVQIDEPNEFVALTAFNVGLRKGDFLFQLCKDTPKSMMELMYEAQKFINAKDTFEARDEFPSKKRKEPKDRCFESSKNRVPKPDYSKVDKKNAHNILVTQRPRKNVKLDDQVITISKDDVRGIHQPHDDALGVTMTIAGFITRRVLVDNGSSTDIIYLPAYQQMKIDKERLRPIDIPLIGFTRDKVNPSGMVSLMIEAGMYPKHVTTSVEFPVVDLPSAYNFIIGRPTLNKLRVVTSTYHLLVHFPTEHGIKELKGDQAATRECYFASLGPETKHQTMAIGEGHKLVEPTEKLRDMPGIDPLVISHKLNVDLSMHLIKQKRRVFAPDRNQAISDEVEKLLTAGFIREVYYHDWLANVVMVKKSNGKWRICVDFTDLNKAHLKDSFPLPRIDQLVDSTIGHKLLMFMDAFSSYNQIVMDEDDQEKTSFITSK</sequence>
<dbReference type="CDD" id="cd00303">
    <property type="entry name" value="retropepsin_like"/>
    <property type="match status" value="1"/>
</dbReference>
<evidence type="ECO:0000256" key="1">
    <source>
        <dbReference type="SAM" id="MobiDB-lite"/>
    </source>
</evidence>